<dbReference type="Proteomes" id="UP000092987">
    <property type="component" value="Unassembled WGS sequence"/>
</dbReference>
<evidence type="ECO:0000313" key="2">
    <source>
        <dbReference type="Proteomes" id="UP000092987"/>
    </source>
</evidence>
<name>A0A1C7WRS4_9BACT</name>
<dbReference type="Pfam" id="PF04134">
    <property type="entry name" value="DCC1-like"/>
    <property type="match status" value="1"/>
</dbReference>
<sequence length="123" mass="14764">MNKKLIEIYYDKDCPFCKRYTEFLKLKDNYELKMINARENKRELKEICSKLDINDGFIVVFENSFFQGTKALEFLNRAVDKNTLLGKLHFLFKYNNLFSKALYKIILQFRKLILILFGKNSKI</sequence>
<dbReference type="InterPro" id="IPR007263">
    <property type="entry name" value="DCC1-like"/>
</dbReference>
<comment type="caution">
    <text evidence="1">The sequence shown here is derived from an EMBL/GenBank/DDBJ whole genome shotgun (WGS) entry which is preliminary data.</text>
</comment>
<organism evidence="1 2">
    <name type="scientific">Aliarcobacter thereius LMG 24486</name>
    <dbReference type="NCBI Taxonomy" id="1032240"/>
    <lineage>
        <taxon>Bacteria</taxon>
        <taxon>Pseudomonadati</taxon>
        <taxon>Campylobacterota</taxon>
        <taxon>Epsilonproteobacteria</taxon>
        <taxon>Campylobacterales</taxon>
        <taxon>Arcobacteraceae</taxon>
        <taxon>Aliarcobacter</taxon>
    </lineage>
</organism>
<evidence type="ECO:0000313" key="1">
    <source>
        <dbReference type="EMBL" id="OCL95983.1"/>
    </source>
</evidence>
<proteinExistence type="predicted"/>
<evidence type="ECO:0008006" key="3">
    <source>
        <dbReference type="Google" id="ProtNLM"/>
    </source>
</evidence>
<keyword evidence="2" id="KW-1185">Reference proteome</keyword>
<dbReference type="RefSeq" id="WP_066390444.1">
    <property type="nucleotide sequence ID" value="NZ_CP035926.1"/>
</dbReference>
<dbReference type="InterPro" id="IPR036249">
    <property type="entry name" value="Thioredoxin-like_sf"/>
</dbReference>
<dbReference type="EMBL" id="LLKQ01000001">
    <property type="protein sequence ID" value="OCL95983.1"/>
    <property type="molecule type" value="Genomic_DNA"/>
</dbReference>
<accession>A0A1C7WRS4</accession>
<protein>
    <recommendedName>
        <fullName evidence="3">DUF393 domain-containing protein</fullName>
    </recommendedName>
</protein>
<gene>
    <name evidence="1" type="ORF">AA347_01472</name>
</gene>
<reference evidence="1 2" key="1">
    <citation type="submission" date="2015-10" db="EMBL/GenBank/DDBJ databases">
        <authorList>
            <person name="Rovetto F.F."/>
            <person name="Cocolin L.L."/>
            <person name="Illeghems K.K."/>
            <person name="Van Nieuwerbuegh F.F."/>
            <person name="Houf K.K."/>
        </authorList>
    </citation>
    <scope>NUCLEOTIDE SEQUENCE [LARGE SCALE GENOMIC DNA]</scope>
    <source>
        <strain evidence="1 2">LMG 24486</strain>
    </source>
</reference>
<dbReference type="SUPFAM" id="SSF52833">
    <property type="entry name" value="Thioredoxin-like"/>
    <property type="match status" value="1"/>
</dbReference>